<accession>A0A4P6MMV7</accession>
<evidence type="ECO:0000313" key="7">
    <source>
        <dbReference type="Proteomes" id="UP000289326"/>
    </source>
</evidence>
<sequence length="378" mass="44241">MRSKHMGEFKNKIQTIYIDPPYNTFSIKSYQDSINTLEWIEMMKLRLIESRKFLKETGVIFISIDDNEYANLKVLCDEIFYKSNYIGTFITNQSKRSNAIHINTTHEYILCYAKNKNKTKKFEVKRIDIPENKKLFKKLNSIALELVKNNSLEIANQKFKKVINDEVKNSKQTWLKNYSNIDENSRIYFAMDLSTPNNPKSVSIPQINLNLKPLKSRGWSSDKKFIELHKQKRLVFKDERPYSKKYLEEATDNAQSVLNFFSRQGTNDLKKIGLAGLFDTPKPVELIKFLIRISTNDDDIVLDYFAGSGTTAQSVYELNLLENRNNKYILIQTKEPVKTNTSVFKKCVDLGINPYISDILLFRINKFIKTKDYDLEYI</sequence>
<feature type="domain" description="DNA methylase N-4/N-6" evidence="5">
    <location>
        <begin position="13"/>
        <end position="319"/>
    </location>
</feature>
<dbReference type="OrthoDB" id="9800801at2"/>
<dbReference type="GO" id="GO:0008170">
    <property type="term" value="F:N-methyltransferase activity"/>
    <property type="evidence" value="ECO:0007669"/>
    <property type="project" value="InterPro"/>
</dbReference>
<dbReference type="InterPro" id="IPR002941">
    <property type="entry name" value="DNA_methylase_N4/N6"/>
</dbReference>
<evidence type="ECO:0000256" key="1">
    <source>
        <dbReference type="ARBA" id="ARBA00006594"/>
    </source>
</evidence>
<dbReference type="AlphaFoldDB" id="A0A4P6MMV7"/>
<name>A0A4P6MMV7_9BACT</name>
<dbReference type="InterPro" id="IPR029063">
    <property type="entry name" value="SAM-dependent_MTases_sf"/>
</dbReference>
<dbReference type="SUPFAM" id="SSF53335">
    <property type="entry name" value="S-adenosyl-L-methionine-dependent methyltransferases"/>
    <property type="match status" value="1"/>
</dbReference>
<dbReference type="PRINTS" id="PR00506">
    <property type="entry name" value="D21N6MTFRASE"/>
</dbReference>
<keyword evidence="4" id="KW-0949">S-adenosyl-L-methionine</keyword>
<proteinExistence type="inferred from homology"/>
<dbReference type="Pfam" id="PF01555">
    <property type="entry name" value="N6_N4_Mtase"/>
    <property type="match status" value="1"/>
</dbReference>
<evidence type="ECO:0000256" key="4">
    <source>
        <dbReference type="ARBA" id="ARBA00022691"/>
    </source>
</evidence>
<dbReference type="Gene3D" id="3.40.50.150">
    <property type="entry name" value="Vaccinia Virus protein VP39"/>
    <property type="match status" value="1"/>
</dbReference>
<keyword evidence="2 6" id="KW-0489">Methyltransferase</keyword>
<dbReference type="GO" id="GO:0032259">
    <property type="term" value="P:methylation"/>
    <property type="evidence" value="ECO:0007669"/>
    <property type="project" value="UniProtKB-KW"/>
</dbReference>
<evidence type="ECO:0000313" key="6">
    <source>
        <dbReference type="EMBL" id="QBF34985.1"/>
    </source>
</evidence>
<organism evidence="6 7">
    <name type="scientific">Mycoplasmopsis phocirhinis</name>
    <dbReference type="NCBI Taxonomy" id="142650"/>
    <lineage>
        <taxon>Bacteria</taxon>
        <taxon>Bacillati</taxon>
        <taxon>Mycoplasmatota</taxon>
        <taxon>Mycoplasmoidales</taxon>
        <taxon>Metamycoplasmataceae</taxon>
        <taxon>Mycoplasmopsis</taxon>
    </lineage>
</organism>
<dbReference type="GO" id="GO:0003677">
    <property type="term" value="F:DNA binding"/>
    <property type="evidence" value="ECO:0007669"/>
    <property type="project" value="InterPro"/>
</dbReference>
<dbReference type="Proteomes" id="UP000289326">
    <property type="component" value="Chromosome"/>
</dbReference>
<dbReference type="EMBL" id="CP034841">
    <property type="protein sequence ID" value="QBF34985.1"/>
    <property type="molecule type" value="Genomic_DNA"/>
</dbReference>
<protein>
    <submittedName>
        <fullName evidence="6">Site-specific DNA-methyltransferase</fullName>
    </submittedName>
</protein>
<dbReference type="KEGG" id="mphi:EG856_01075"/>
<reference evidence="6 7" key="1">
    <citation type="submission" date="2019-01" db="EMBL/GenBank/DDBJ databases">
        <title>Complete sequence and annotation of the Mycoplasma phocirhinis strain 852T genome.</title>
        <authorList>
            <person name="Frasca S.Jr."/>
            <person name="Kutish G.F."/>
            <person name="Castellanos Gell J."/>
            <person name="Michaels D.L."/>
            <person name="Brown D.R."/>
        </authorList>
    </citation>
    <scope>NUCLEOTIDE SEQUENCE [LARGE SCALE GENOMIC DNA]</scope>
    <source>
        <strain evidence="6 7">852</strain>
    </source>
</reference>
<dbReference type="REBASE" id="301801">
    <property type="entry name" value="M.Mph852ORF1075P"/>
</dbReference>
<gene>
    <name evidence="6" type="ORF">EG856_01075</name>
</gene>
<evidence type="ECO:0000259" key="5">
    <source>
        <dbReference type="Pfam" id="PF01555"/>
    </source>
</evidence>
<dbReference type="InterPro" id="IPR002295">
    <property type="entry name" value="N4/N6-MTase_EcoPI_Mod-like"/>
</dbReference>
<keyword evidence="3 6" id="KW-0808">Transferase</keyword>
<keyword evidence="7" id="KW-1185">Reference proteome</keyword>
<dbReference type="PROSITE" id="PS00092">
    <property type="entry name" value="N6_MTASE"/>
    <property type="match status" value="1"/>
</dbReference>
<evidence type="ECO:0000256" key="2">
    <source>
        <dbReference type="ARBA" id="ARBA00022603"/>
    </source>
</evidence>
<evidence type="ECO:0000256" key="3">
    <source>
        <dbReference type="ARBA" id="ARBA00022679"/>
    </source>
</evidence>
<dbReference type="InterPro" id="IPR002052">
    <property type="entry name" value="DNA_methylase_N6_adenine_CS"/>
</dbReference>
<comment type="similarity">
    <text evidence="1">Belongs to the N(4)/N(6)-methyltransferase family.</text>
</comment>